<dbReference type="AlphaFoldDB" id="A0A0C1VPL6"/>
<dbReference type="PATRIC" id="fig|1229493.5.peg.5661"/>
<dbReference type="RefSeq" id="WP_020197741.1">
    <property type="nucleotide sequence ID" value="NZ_BAOH01000139.1"/>
</dbReference>
<gene>
    <name evidence="1" type="ORF">H735_29205</name>
</gene>
<protein>
    <submittedName>
        <fullName evidence="1">Membrane protein</fullName>
    </submittedName>
</protein>
<sequence length="516" mass="57486">MKALKNPVALATLLVLQACSMQPQQSDADAPTTPPASLDKPETILPQTFMLRGEVVIGHESQYITPCGSDKQYWLQLSPQQLQRAIALTNEPYQTMYGEVIGHLNPPGVDGFSADFDANFVVEQVNFLTTENPQRYKQTSKPTRVFGNEPSWSASFEGNTLKFQQMGKSTQTLEIDSSKLQPRQRTYQLNDGELRMTENLCSDTMSNSLYGWKATLEHDDKTYQGCGMAANVDSTLKWVNTYVATSTQSQGFEVQMTLNSDHSAITKYSYSDGQPPLIERGYWQQLSPSQVQVLMTHHQQQRLMTERLFTREGNQLKAVKEKVGNLVYPIADGGLVLYPATVRHSGIEQEAPERGSAPIAAADIPSSAEFNSKVDAAVRNYFFINQTNPSNNQYRWLTYDLNGDGDEELLVQLDWCGSGGCTLLIFENHEKEWRFNSRMTLVQSPIMLGQQTSHGWRDLIFNVSGGGATPGQHVMQYTGVSYPINPSLAPKANKEQVSGVRLFSDGISPVRDGVRL</sequence>
<dbReference type="PROSITE" id="PS51257">
    <property type="entry name" value="PROKAR_LIPOPROTEIN"/>
    <property type="match status" value="1"/>
</dbReference>
<dbReference type="EMBL" id="JPRD01000078">
    <property type="protein sequence ID" value="KIF45927.1"/>
    <property type="molecule type" value="Genomic_DNA"/>
</dbReference>
<evidence type="ECO:0000313" key="1">
    <source>
        <dbReference type="EMBL" id="KIF45927.1"/>
    </source>
</evidence>
<name>A0A0C1VPL6_9VIBR</name>
<organism evidence="1 2">
    <name type="scientific">Vibrio owensii CAIM 1854 = LMG 25443</name>
    <dbReference type="NCBI Taxonomy" id="1229493"/>
    <lineage>
        <taxon>Bacteria</taxon>
        <taxon>Pseudomonadati</taxon>
        <taxon>Pseudomonadota</taxon>
        <taxon>Gammaproteobacteria</taxon>
        <taxon>Vibrionales</taxon>
        <taxon>Vibrionaceae</taxon>
        <taxon>Vibrio</taxon>
    </lineage>
</organism>
<reference evidence="1 2" key="1">
    <citation type="submission" date="2014-07" db="EMBL/GenBank/DDBJ databases">
        <title>Unique and conserved regions in Vibrio harveyi and related species in comparison with the shrimp pathogen Vibrio harveyi CAIM 1792.</title>
        <authorList>
            <person name="Espinoza-Valles I."/>
            <person name="Vora G."/>
            <person name="Leekitcharoenphon P."/>
            <person name="Ussery D."/>
            <person name="Hoj L."/>
            <person name="Gomez-Gil B."/>
        </authorList>
    </citation>
    <scope>NUCLEOTIDE SEQUENCE [LARGE SCALE GENOMIC DNA]</scope>
    <source>
        <strain evidence="2">CAIM 1854 / LMG 25443</strain>
    </source>
</reference>
<comment type="caution">
    <text evidence="1">The sequence shown here is derived from an EMBL/GenBank/DDBJ whole genome shotgun (WGS) entry which is preliminary data.</text>
</comment>
<proteinExistence type="predicted"/>
<evidence type="ECO:0000313" key="2">
    <source>
        <dbReference type="Proteomes" id="UP000031586"/>
    </source>
</evidence>
<dbReference type="Proteomes" id="UP000031586">
    <property type="component" value="Unassembled WGS sequence"/>
</dbReference>
<accession>A0A0C1VPL6</accession>